<name>A0A1A2Y023_MYCSD</name>
<dbReference type="Proteomes" id="UP000093943">
    <property type="component" value="Unassembled WGS sequence"/>
</dbReference>
<gene>
    <name evidence="1" type="ORF">A5710_18080</name>
</gene>
<comment type="caution">
    <text evidence="1">The sequence shown here is derived from an EMBL/GenBank/DDBJ whole genome shotgun (WGS) entry which is preliminary data.</text>
</comment>
<sequence>MGDVMSDLFRRPTDEDRARRAADLLHRAGLARTYGWDEYRSVWSAGEVAAVAALLGRGDVLAGIGETLESTWERWACALWGLDDGQADIAAGCPATRDWFAVTQAQL</sequence>
<organism evidence="1 2">
    <name type="scientific">Mycolicibacter sinensis (strain JDM601)</name>
    <name type="common">Mycobacterium sinense</name>
    <dbReference type="NCBI Taxonomy" id="875328"/>
    <lineage>
        <taxon>Bacteria</taxon>
        <taxon>Bacillati</taxon>
        <taxon>Actinomycetota</taxon>
        <taxon>Actinomycetes</taxon>
        <taxon>Mycobacteriales</taxon>
        <taxon>Mycobacteriaceae</taxon>
        <taxon>Mycolicibacter</taxon>
    </lineage>
</organism>
<evidence type="ECO:0000313" key="2">
    <source>
        <dbReference type="Proteomes" id="UP000093943"/>
    </source>
</evidence>
<accession>A0A1A2Y023</accession>
<dbReference type="AlphaFoldDB" id="A0A1A2Y023"/>
<proteinExistence type="predicted"/>
<dbReference type="EMBL" id="LZKG01000059">
    <property type="protein sequence ID" value="OBI31364.1"/>
    <property type="molecule type" value="Genomic_DNA"/>
</dbReference>
<evidence type="ECO:0000313" key="1">
    <source>
        <dbReference type="EMBL" id="OBI31364.1"/>
    </source>
</evidence>
<reference evidence="2" key="1">
    <citation type="submission" date="2016-06" db="EMBL/GenBank/DDBJ databases">
        <authorList>
            <person name="Sutton G."/>
            <person name="Brinkac L."/>
            <person name="Sanka R."/>
            <person name="Adams M."/>
            <person name="Lau E."/>
            <person name="Sam S."/>
            <person name="Sreng N."/>
            <person name="Him V."/>
            <person name="Kerleguer A."/>
            <person name="Cheng S."/>
        </authorList>
    </citation>
    <scope>NUCLEOTIDE SEQUENCE [LARGE SCALE GENOMIC DNA]</scope>
    <source>
        <strain evidence="2">E1876</strain>
    </source>
</reference>
<protein>
    <submittedName>
        <fullName evidence="1">Uncharacterized protein</fullName>
    </submittedName>
</protein>